<feature type="region of interest" description="Disordered" evidence="1">
    <location>
        <begin position="982"/>
        <end position="1111"/>
    </location>
</feature>
<comment type="caution">
    <text evidence="2">The sequence shown here is derived from an EMBL/GenBank/DDBJ whole genome shotgun (WGS) entry which is preliminary data.</text>
</comment>
<feature type="compositionally biased region" description="Low complexity" evidence="1">
    <location>
        <begin position="138"/>
        <end position="190"/>
    </location>
</feature>
<feature type="compositionally biased region" description="Gly residues" evidence="1">
    <location>
        <begin position="329"/>
        <end position="345"/>
    </location>
</feature>
<reference evidence="3" key="1">
    <citation type="journal article" date="2019" name="Int. J. Syst. Evol. Microbiol.">
        <title>The Global Catalogue of Microorganisms (GCM) 10K type strain sequencing project: providing services to taxonomists for standard genome sequencing and annotation.</title>
        <authorList>
            <consortium name="The Broad Institute Genomics Platform"/>
            <consortium name="The Broad Institute Genome Sequencing Center for Infectious Disease"/>
            <person name="Wu L."/>
            <person name="Ma J."/>
        </authorList>
    </citation>
    <scope>NUCLEOTIDE SEQUENCE [LARGE SCALE GENOMIC DNA]</scope>
    <source>
        <strain evidence="3">JCM 17986</strain>
    </source>
</reference>
<evidence type="ECO:0008006" key="4">
    <source>
        <dbReference type="Google" id="ProtNLM"/>
    </source>
</evidence>
<sequence>MNATPRDVADEPPTPQGRAGTATGTSGGPGKTGTAGAAGALGAPGPAGAAGEAVNTARTPVPDTEVRGGHEAHDETSGRPARDAPGRTAAERYAAAPPLPRRRPARSTESARDDHAAARPGAAPGAGENGAGGASWFGGAPAEATTEAGAGAAAAAPPGGLSGTPAAAAGTAGAEADAVSDAVSDGASAAADRERAAEEARRMREARAARGAAEWARVIDEAFEDAVVPEYGGASADGASEEDSSEVSATSFLVDIFGPAAGAGDRGAAKAADASGASQASVAPGISKDARALEDAETEVGTVPGGASGFAEDFDAAFDAAFEAGVGVSGGSGSGSGSGSAGKGGVEAEGKGKGKPGSGGSVGIGGGFQDAASGASAGADAGVPAGVGTGVRAAPGAAEGYGGAGLPGTGTGAGVGAGAAGAAGAGGVGGVGVSSTAPGPTTLTQIAVGHHLLTVGGPDGTEAVPLPASSRPLPRRRAAARRPSGYPPLGRQAEIAEVRGLLGRGTSVRIGGPAGIGRSTLLKHLASGDAAGAPDGVVVLDGYRSGLDDLLQQFHDACFEAEAYRPTREALGELLGGVAALIVIDDLDLRPDEMTELLAIAPECVFLVSAPSPAPTPDGTPAPASAAFGGELSRAESPFHEIMLGGLPQDAAFALLNRVAGRELDDEELAWAAALWFEVDGHPGRFAQAGALLARLGTAVPRDDYDNLPELPSPGEPQLFVPRLVPLLSRPAQQVLRLGAALDGVLPDPAHLPALTGANGAHSAANELVEAGLVVVENGRYRLAGGVADEAAGQMRGPSSWAVAAIQHFTWWVSHPTVTPAEIAEEADVVLACMREVERLGKSSSVRVLARAAAPAFATALRFEAWRATLLLGSSTSAATGAVADQAWFHHELAILALCTGENAKAREEASTASRLRDAGDMRGLAADRRILVLAGERPGTFGAEAGVVQRRVTMAGKRGVLTLAAAGVLVVTLAVVVAIGSDDPSGGGNPGNTSVSVTNGVPAAGGNPAAPGAPGSSNAPGTSGTPSATRATTTATATSTATKSATSTKSASATSTKGSTQVAPPPGDTPGSPPNSPKPPSSSPPSSGPATQSTPPTGPTGSTGSESPTN</sequence>
<dbReference type="InterPro" id="IPR027417">
    <property type="entry name" value="P-loop_NTPase"/>
</dbReference>
<name>A0ABP9GIX7_9ACTN</name>
<keyword evidence="3" id="KW-1185">Reference proteome</keyword>
<feature type="compositionally biased region" description="Low complexity" evidence="1">
    <location>
        <begin position="1003"/>
        <end position="1061"/>
    </location>
</feature>
<feature type="compositionally biased region" description="Low complexity" evidence="1">
    <location>
        <begin position="86"/>
        <end position="96"/>
    </location>
</feature>
<feature type="compositionally biased region" description="Low complexity" evidence="1">
    <location>
        <begin position="1089"/>
        <end position="1111"/>
    </location>
</feature>
<evidence type="ECO:0000313" key="3">
    <source>
        <dbReference type="Proteomes" id="UP001500466"/>
    </source>
</evidence>
<protein>
    <recommendedName>
        <fullName evidence="4">AAA ATPase domain-containing protein</fullName>
    </recommendedName>
</protein>
<feature type="region of interest" description="Disordered" evidence="1">
    <location>
        <begin position="1"/>
        <end position="196"/>
    </location>
</feature>
<feature type="compositionally biased region" description="Low complexity" evidence="1">
    <location>
        <begin position="34"/>
        <end position="53"/>
    </location>
</feature>
<evidence type="ECO:0000313" key="2">
    <source>
        <dbReference type="EMBL" id="GAA4944645.1"/>
    </source>
</evidence>
<dbReference type="Proteomes" id="UP001500466">
    <property type="component" value="Unassembled WGS sequence"/>
</dbReference>
<organism evidence="2 3">
    <name type="scientific">Yinghuangia aomiensis</name>
    <dbReference type="NCBI Taxonomy" id="676205"/>
    <lineage>
        <taxon>Bacteria</taxon>
        <taxon>Bacillati</taxon>
        <taxon>Actinomycetota</taxon>
        <taxon>Actinomycetes</taxon>
        <taxon>Kitasatosporales</taxon>
        <taxon>Streptomycetaceae</taxon>
        <taxon>Yinghuangia</taxon>
    </lineage>
</organism>
<proteinExistence type="predicted"/>
<dbReference type="SUPFAM" id="SSF52540">
    <property type="entry name" value="P-loop containing nucleoside triphosphate hydrolases"/>
    <property type="match status" value="1"/>
</dbReference>
<feature type="compositionally biased region" description="Gly residues" evidence="1">
    <location>
        <begin position="355"/>
        <end position="365"/>
    </location>
</feature>
<gene>
    <name evidence="2" type="ORF">GCM10023205_00280</name>
</gene>
<feature type="region of interest" description="Disordered" evidence="1">
    <location>
        <begin position="458"/>
        <end position="489"/>
    </location>
</feature>
<feature type="compositionally biased region" description="Basic and acidic residues" evidence="1">
    <location>
        <begin position="64"/>
        <end position="85"/>
    </location>
</feature>
<feature type="compositionally biased region" description="Gly residues" evidence="1">
    <location>
        <begin position="127"/>
        <end position="136"/>
    </location>
</feature>
<dbReference type="EMBL" id="BAABHS010000001">
    <property type="protein sequence ID" value="GAA4944645.1"/>
    <property type="molecule type" value="Genomic_DNA"/>
</dbReference>
<accession>A0ABP9GIX7</accession>
<feature type="region of interest" description="Disordered" evidence="1">
    <location>
        <begin position="329"/>
        <end position="365"/>
    </location>
</feature>
<evidence type="ECO:0000256" key="1">
    <source>
        <dbReference type="SAM" id="MobiDB-lite"/>
    </source>
</evidence>
<feature type="compositionally biased region" description="Pro residues" evidence="1">
    <location>
        <begin position="1064"/>
        <end position="1088"/>
    </location>
</feature>